<dbReference type="Proteomes" id="UP000322327">
    <property type="component" value="Unassembled WGS sequence"/>
</dbReference>
<proteinExistence type="predicted"/>
<dbReference type="PROSITE" id="PS51257">
    <property type="entry name" value="PROKAR_LIPOPROTEIN"/>
    <property type="match status" value="1"/>
</dbReference>
<evidence type="ECO:0000313" key="2">
    <source>
        <dbReference type="Proteomes" id="UP000322327"/>
    </source>
</evidence>
<dbReference type="RefSeq" id="WP_147531295.1">
    <property type="nucleotide sequence ID" value="NZ_SAYI01000018.1"/>
</dbReference>
<gene>
    <name evidence="1" type="ORF">EPJ76_08395</name>
</gene>
<protein>
    <submittedName>
        <fullName evidence="1">Uncharacterized protein</fullName>
    </submittedName>
</protein>
<name>A0A5C8G157_9SPIR</name>
<organism evidence="1 2">
    <name type="scientific">Brachyspira aalborgi</name>
    <dbReference type="NCBI Taxonomy" id="29522"/>
    <lineage>
        <taxon>Bacteria</taxon>
        <taxon>Pseudomonadati</taxon>
        <taxon>Spirochaetota</taxon>
        <taxon>Spirochaetia</taxon>
        <taxon>Brachyspirales</taxon>
        <taxon>Brachyspiraceae</taxon>
        <taxon>Brachyspira</taxon>
    </lineage>
</organism>
<sequence>MKKSIYLLLIILIVVLATAIACKSKPTQLSQFTTETGLIDEATGKVWTNGFIETDTVTATEETLRGYTNLAPVKEIITQYVKGETQYIIKYVTNETVAQLPDKPGTKYRISVLWYESDEARGIFVDVDYRDTARLNRLWLEQINREGAKDGKVFAIRNGRNPYGIEDFQKSLPAKDENGDLQDYYYFDSKGNIYYKPDNRLIKKFVGAIIVPRIYVTKKNYGFADSVTHEYGVSKEYTVGALYKMAISGDEANSIYGRGGSARNAVHTFIEADITLSKFWNGAYYENIFFQRQFPAGALEVLVMNPDGNEGIKGAAGIDSYYVWWEGNDRNEDKYNKMLNEKLYLAERPEFTFPQFTRYVVFSDSGNTPWWCFMFMPGHKN</sequence>
<dbReference type="EMBL" id="SAYI01000018">
    <property type="protein sequence ID" value="TXJ55591.1"/>
    <property type="molecule type" value="Genomic_DNA"/>
</dbReference>
<comment type="caution">
    <text evidence="1">The sequence shown here is derived from an EMBL/GenBank/DDBJ whole genome shotgun (WGS) entry which is preliminary data.</text>
</comment>
<evidence type="ECO:0000313" key="1">
    <source>
        <dbReference type="EMBL" id="TXJ55591.1"/>
    </source>
</evidence>
<dbReference type="AlphaFoldDB" id="A0A5C8G157"/>
<accession>A0A5C8G157</accession>
<reference evidence="1 2" key="1">
    <citation type="journal article" date="1992" name="Lakartidningen">
        <title>[Penicillin V and not amoxicillin is the first choice preparation in acute otitis].</title>
        <authorList>
            <person name="Kamme C."/>
            <person name="Lundgren K."/>
            <person name="Prellner K."/>
        </authorList>
    </citation>
    <scope>NUCLEOTIDE SEQUENCE [LARGE SCALE GENOMIC DNA]</scope>
    <source>
        <strain evidence="1 2">PC3053II</strain>
    </source>
</reference>